<evidence type="ECO:0000313" key="1">
    <source>
        <dbReference type="EMBL" id="STP22642.1"/>
    </source>
</evidence>
<dbReference type="EMBL" id="UGEM01000004">
    <property type="protein sequence ID" value="STP22642.1"/>
    <property type="molecule type" value="Genomic_DNA"/>
</dbReference>
<evidence type="ECO:0000313" key="2">
    <source>
        <dbReference type="Proteomes" id="UP000254181"/>
    </source>
</evidence>
<organism evidence="1 2">
    <name type="scientific">Escherichia coli</name>
    <dbReference type="NCBI Taxonomy" id="562"/>
    <lineage>
        <taxon>Bacteria</taxon>
        <taxon>Pseudomonadati</taxon>
        <taxon>Pseudomonadota</taxon>
        <taxon>Gammaproteobacteria</taxon>
        <taxon>Enterobacterales</taxon>
        <taxon>Enterobacteriaceae</taxon>
        <taxon>Escherichia</taxon>
    </lineage>
</organism>
<dbReference type="Proteomes" id="UP000254181">
    <property type="component" value="Unassembled WGS sequence"/>
</dbReference>
<accession>A0A377KG34</accession>
<proteinExistence type="predicted"/>
<protein>
    <submittedName>
        <fullName evidence="1">Uncharacterized protein</fullName>
    </submittedName>
</protein>
<sequence length="54" mass="6148">MGTQSDINRHAGAHIVAQHFDDFTHRFGTASRALSQFNHYHKAHPRAHDLIGRD</sequence>
<reference evidence="1 2" key="1">
    <citation type="submission" date="2018-06" db="EMBL/GenBank/DDBJ databases">
        <authorList>
            <consortium name="Pathogen Informatics"/>
            <person name="Doyle S."/>
        </authorList>
    </citation>
    <scope>NUCLEOTIDE SEQUENCE [LARGE SCALE GENOMIC DNA]</scope>
    <source>
        <strain evidence="1 2">NCTC9075</strain>
    </source>
</reference>
<gene>
    <name evidence="1" type="ORF">NCTC9075_06134</name>
</gene>
<name>A0A377KG34_ECOLX</name>
<dbReference type="AlphaFoldDB" id="A0A377KG34"/>